<dbReference type="EMBL" id="JAROAV010000033">
    <property type="protein sequence ID" value="MDF8265284.1"/>
    <property type="molecule type" value="Genomic_DNA"/>
</dbReference>
<accession>A0ABT6CB51</accession>
<comment type="caution">
    <text evidence="2">The sequence shown here is derived from an EMBL/GenBank/DDBJ whole genome shotgun (WGS) entry which is preliminary data.</text>
</comment>
<dbReference type="SUPFAM" id="SSF54001">
    <property type="entry name" value="Cysteine proteinases"/>
    <property type="match status" value="1"/>
</dbReference>
<dbReference type="Gene3D" id="2.60.40.2250">
    <property type="match status" value="1"/>
</dbReference>
<dbReference type="PANTHER" id="PTHR33490">
    <property type="entry name" value="BLR5614 PROTEIN-RELATED"/>
    <property type="match status" value="1"/>
</dbReference>
<dbReference type="InterPro" id="IPR010916">
    <property type="entry name" value="TonB_box_CS"/>
</dbReference>
<proteinExistence type="predicted"/>
<dbReference type="InterPro" id="IPR002931">
    <property type="entry name" value="Transglutaminase-like"/>
</dbReference>
<sequence>MKRTVSSVLNLQVGSPSRVVLQLAVAPRPGLTVEDSLTVTAQGEARDVTALIGQHDGISHVVDLEPGQHEVRYEATVTGVAEPYDDGLADRLVYLLPSRYCESDRLMGTAREEFEGLTGMELVRAVRAWVKKRTAYVVGSSRVTDSAINTFLARDGVCRDFAHLTVAMLRAREVPARLVACYAPGLVPMDFHAVAEAYVDGQWHVVDSTGLAPRQSLLRISTGRDAVDTSFLTRFGGRSTLRGMRVTALLEGSLPTDDHASSVVMA</sequence>
<gene>
    <name evidence="2" type="ORF">P4R38_13610</name>
</gene>
<dbReference type="PANTHER" id="PTHR33490:SF12">
    <property type="entry name" value="BLL5557 PROTEIN"/>
    <property type="match status" value="1"/>
</dbReference>
<dbReference type="RefSeq" id="WP_277192600.1">
    <property type="nucleotide sequence ID" value="NZ_JAROAV010000033.1"/>
</dbReference>
<reference evidence="2 3" key="1">
    <citation type="submission" date="2023-03" db="EMBL/GenBank/DDBJ databases">
        <title>YIM 133296 draft genome.</title>
        <authorList>
            <person name="Xiong L."/>
        </authorList>
    </citation>
    <scope>NUCLEOTIDE SEQUENCE [LARGE SCALE GENOMIC DNA]</scope>
    <source>
        <strain evidence="2 3">YIM 133296</strain>
    </source>
</reference>
<feature type="domain" description="Transglutaminase-like" evidence="1">
    <location>
        <begin position="150"/>
        <end position="210"/>
    </location>
</feature>
<keyword evidence="3" id="KW-1185">Reference proteome</keyword>
<organism evidence="2 3">
    <name type="scientific">Luteipulveratus flavus</name>
    <dbReference type="NCBI Taxonomy" id="3031728"/>
    <lineage>
        <taxon>Bacteria</taxon>
        <taxon>Bacillati</taxon>
        <taxon>Actinomycetota</taxon>
        <taxon>Actinomycetes</taxon>
        <taxon>Micrococcales</taxon>
        <taxon>Dermacoccaceae</taxon>
        <taxon>Luteipulveratus</taxon>
    </lineage>
</organism>
<dbReference type="Gene3D" id="3.10.620.30">
    <property type="match status" value="1"/>
</dbReference>
<evidence type="ECO:0000259" key="1">
    <source>
        <dbReference type="SMART" id="SM00460"/>
    </source>
</evidence>
<evidence type="ECO:0000313" key="3">
    <source>
        <dbReference type="Proteomes" id="UP001528912"/>
    </source>
</evidence>
<dbReference type="SMART" id="SM00460">
    <property type="entry name" value="TGc"/>
    <property type="match status" value="1"/>
</dbReference>
<dbReference type="Pfam" id="PF01841">
    <property type="entry name" value="Transglut_core"/>
    <property type="match status" value="1"/>
</dbReference>
<dbReference type="PROSITE" id="PS00430">
    <property type="entry name" value="TONB_DEPENDENT_REC_1"/>
    <property type="match status" value="1"/>
</dbReference>
<name>A0ABT6CB51_9MICO</name>
<dbReference type="InterPro" id="IPR038765">
    <property type="entry name" value="Papain-like_cys_pep_sf"/>
</dbReference>
<dbReference type="Proteomes" id="UP001528912">
    <property type="component" value="Unassembled WGS sequence"/>
</dbReference>
<protein>
    <submittedName>
        <fullName evidence="2">Transglutaminase family protein</fullName>
    </submittedName>
</protein>
<evidence type="ECO:0000313" key="2">
    <source>
        <dbReference type="EMBL" id="MDF8265284.1"/>
    </source>
</evidence>